<name>A0A6N3C932_9STRE</name>
<gene>
    <name evidence="1" type="ORF">SLLFYP71_01512</name>
</gene>
<protein>
    <submittedName>
        <fullName evidence="1">Uncharacterized protein</fullName>
    </submittedName>
</protein>
<accession>A0A6N3C932</accession>
<evidence type="ECO:0000313" key="1">
    <source>
        <dbReference type="EMBL" id="VYU11519.1"/>
    </source>
</evidence>
<dbReference type="RefSeq" id="WP_156672850.1">
    <property type="nucleotide sequence ID" value="NZ_CACRUI010000025.1"/>
</dbReference>
<organism evidence="1">
    <name type="scientific">Streptococcus lutetiensis</name>
    <dbReference type="NCBI Taxonomy" id="150055"/>
    <lineage>
        <taxon>Bacteria</taxon>
        <taxon>Bacillati</taxon>
        <taxon>Bacillota</taxon>
        <taxon>Bacilli</taxon>
        <taxon>Lactobacillales</taxon>
        <taxon>Streptococcaceae</taxon>
        <taxon>Streptococcus</taxon>
    </lineage>
</organism>
<dbReference type="EMBL" id="CACRUI010000025">
    <property type="protein sequence ID" value="VYU11519.1"/>
    <property type="molecule type" value="Genomic_DNA"/>
</dbReference>
<sequence length="66" mass="7512">MKIDSIAREVKQIKDEYTLSGEVALEIYKMGGKESIVAKIKELQVDYGFSEEVALEIYKLSLRKGE</sequence>
<dbReference type="AlphaFoldDB" id="A0A6N3C932"/>
<reference evidence="1" key="1">
    <citation type="submission" date="2019-11" db="EMBL/GenBank/DDBJ databases">
        <authorList>
            <person name="Feng L."/>
        </authorList>
    </citation>
    <scope>NUCLEOTIDE SEQUENCE</scope>
    <source>
        <strain evidence="1">SLutetiensisLFYP71</strain>
    </source>
</reference>
<proteinExistence type="predicted"/>